<evidence type="ECO:0000256" key="9">
    <source>
        <dbReference type="ARBA" id="ARBA00023049"/>
    </source>
</evidence>
<keyword evidence="14" id="KW-1185">Reference proteome</keyword>
<dbReference type="InterPro" id="IPR036034">
    <property type="entry name" value="PDZ_sf"/>
</dbReference>
<dbReference type="Gene3D" id="2.30.42.10">
    <property type="match status" value="1"/>
</dbReference>
<dbReference type="InterPro" id="IPR001478">
    <property type="entry name" value="PDZ"/>
</dbReference>
<name>A0A1H5S493_9CLOT</name>
<evidence type="ECO:0000256" key="5">
    <source>
        <dbReference type="ARBA" id="ARBA00022692"/>
    </source>
</evidence>
<dbReference type="GO" id="GO:0016020">
    <property type="term" value="C:membrane"/>
    <property type="evidence" value="ECO:0007669"/>
    <property type="project" value="UniProtKB-SubCell"/>
</dbReference>
<dbReference type="InterPro" id="IPR008915">
    <property type="entry name" value="Peptidase_M50"/>
</dbReference>
<dbReference type="PROSITE" id="PS50106">
    <property type="entry name" value="PDZ"/>
    <property type="match status" value="1"/>
</dbReference>
<dbReference type="AlphaFoldDB" id="A0A1H5S493"/>
<dbReference type="PANTHER" id="PTHR42837:SF2">
    <property type="entry name" value="MEMBRANE METALLOPROTEASE ARASP2, CHLOROPLASTIC-RELATED"/>
    <property type="match status" value="1"/>
</dbReference>
<dbReference type="NCBIfam" id="TIGR00054">
    <property type="entry name" value="RIP metalloprotease RseP"/>
    <property type="match status" value="1"/>
</dbReference>
<evidence type="ECO:0000256" key="6">
    <source>
        <dbReference type="ARBA" id="ARBA00022801"/>
    </source>
</evidence>
<evidence type="ECO:0000256" key="11">
    <source>
        <dbReference type="RuleBase" id="RU362031"/>
    </source>
</evidence>
<feature type="transmembrane region" description="Helical" evidence="11">
    <location>
        <begin position="307"/>
        <end position="327"/>
    </location>
</feature>
<evidence type="ECO:0000256" key="10">
    <source>
        <dbReference type="ARBA" id="ARBA00023136"/>
    </source>
</evidence>
<dbReference type="InterPro" id="IPR004387">
    <property type="entry name" value="Pept_M50_Zn"/>
</dbReference>
<comment type="subcellular location">
    <subcellularLocation>
        <location evidence="2">Membrane</location>
        <topology evidence="2">Multi-pass membrane protein</topology>
    </subcellularLocation>
</comment>
<evidence type="ECO:0000313" key="13">
    <source>
        <dbReference type="EMBL" id="SEF45473.1"/>
    </source>
</evidence>
<gene>
    <name evidence="13" type="ORF">SAMN05660865_00264</name>
</gene>
<keyword evidence="9 11" id="KW-0482">Metalloprotease</keyword>
<evidence type="ECO:0000256" key="3">
    <source>
        <dbReference type="ARBA" id="ARBA00007931"/>
    </source>
</evidence>
<dbReference type="RefSeq" id="WP_242971178.1">
    <property type="nucleotide sequence ID" value="NZ_FNUK01000002.1"/>
</dbReference>
<proteinExistence type="inferred from homology"/>
<feature type="transmembrane region" description="Helical" evidence="11">
    <location>
        <begin position="257"/>
        <end position="279"/>
    </location>
</feature>
<sequence>MITLLASIFVFGLLITAHELGHFLLAKLNGVKVLEFSIGMGPRLFKIRGDETVYSLRLLPIGGYVKMLGEDEESDDPRAFRNQNPWKRFSILVAGALMNFILAIILFTIIFYNVGVTTLIIENVVKDFPAYQAGIRPGDKIIAVNDKPVSTWNEFIVFMSNNGSNPLKLTIKKDNIITDKIVKPKLEEKENRYIIGISPHVEKGNILISLTNSIKETTSSIKQMLIYIGKLITRKVSTEQLGGPVAIIKMSGEAAKIGIWSLLYFAGFLSINLGVINLIPFPALDGGWVVITLFEGITGKKIDENKIGFINLVGFTLLMLLALIVTYRDIMRIFS</sequence>
<feature type="domain" description="PDZ" evidence="12">
    <location>
        <begin position="119"/>
        <end position="150"/>
    </location>
</feature>
<dbReference type="CDD" id="cd06163">
    <property type="entry name" value="S2P-M50_PDZ_RseP-like"/>
    <property type="match status" value="1"/>
</dbReference>
<dbReference type="InterPro" id="IPR041489">
    <property type="entry name" value="PDZ_6"/>
</dbReference>
<evidence type="ECO:0000313" key="14">
    <source>
        <dbReference type="Proteomes" id="UP000242850"/>
    </source>
</evidence>
<organism evidence="13 14">
    <name type="scientific">Caloramator fervidus</name>
    <dbReference type="NCBI Taxonomy" id="29344"/>
    <lineage>
        <taxon>Bacteria</taxon>
        <taxon>Bacillati</taxon>
        <taxon>Bacillota</taxon>
        <taxon>Clostridia</taxon>
        <taxon>Eubacteriales</taxon>
        <taxon>Clostridiaceae</taxon>
        <taxon>Caloramator</taxon>
    </lineage>
</organism>
<dbReference type="PANTHER" id="PTHR42837">
    <property type="entry name" value="REGULATOR OF SIGMA-E PROTEASE RSEP"/>
    <property type="match status" value="1"/>
</dbReference>
<dbReference type="CDD" id="cd23081">
    <property type="entry name" value="cpPDZ_EcRseP-like"/>
    <property type="match status" value="1"/>
</dbReference>
<feature type="transmembrane region" description="Helical" evidence="11">
    <location>
        <begin position="89"/>
        <end position="112"/>
    </location>
</feature>
<evidence type="ECO:0000256" key="4">
    <source>
        <dbReference type="ARBA" id="ARBA00022670"/>
    </source>
</evidence>
<keyword evidence="4 13" id="KW-0645">Protease</keyword>
<dbReference type="EMBL" id="FNUK01000002">
    <property type="protein sequence ID" value="SEF45473.1"/>
    <property type="molecule type" value="Genomic_DNA"/>
</dbReference>
<protein>
    <recommendedName>
        <fullName evidence="11">Zinc metalloprotease</fullName>
        <ecNumber evidence="11">3.4.24.-</ecNumber>
    </recommendedName>
</protein>
<evidence type="ECO:0000256" key="7">
    <source>
        <dbReference type="ARBA" id="ARBA00022833"/>
    </source>
</evidence>
<comment type="cofactor">
    <cofactor evidence="1 11">
        <name>Zn(2+)</name>
        <dbReference type="ChEBI" id="CHEBI:29105"/>
    </cofactor>
</comment>
<dbReference type="GO" id="GO:0006508">
    <property type="term" value="P:proteolysis"/>
    <property type="evidence" value="ECO:0007669"/>
    <property type="project" value="UniProtKB-KW"/>
</dbReference>
<dbReference type="Pfam" id="PF17820">
    <property type="entry name" value="PDZ_6"/>
    <property type="match status" value="1"/>
</dbReference>
<keyword evidence="11" id="KW-0479">Metal-binding</keyword>
<keyword evidence="7 11" id="KW-0862">Zinc</keyword>
<keyword evidence="10 11" id="KW-0472">Membrane</keyword>
<dbReference type="Proteomes" id="UP000242850">
    <property type="component" value="Unassembled WGS sequence"/>
</dbReference>
<accession>A0A1H5S493</accession>
<reference evidence="14" key="1">
    <citation type="submission" date="2016-10" db="EMBL/GenBank/DDBJ databases">
        <authorList>
            <person name="Varghese N."/>
            <person name="Submissions S."/>
        </authorList>
    </citation>
    <scope>NUCLEOTIDE SEQUENCE [LARGE SCALE GENOMIC DNA]</scope>
    <source>
        <strain evidence="14">DSM 5463</strain>
    </source>
</reference>
<dbReference type="SUPFAM" id="SSF50156">
    <property type="entry name" value="PDZ domain-like"/>
    <property type="match status" value="1"/>
</dbReference>
<comment type="similarity">
    <text evidence="3 11">Belongs to the peptidase M50B family.</text>
</comment>
<keyword evidence="8 11" id="KW-1133">Transmembrane helix</keyword>
<evidence type="ECO:0000259" key="12">
    <source>
        <dbReference type="PROSITE" id="PS50106"/>
    </source>
</evidence>
<evidence type="ECO:0000256" key="8">
    <source>
        <dbReference type="ARBA" id="ARBA00022989"/>
    </source>
</evidence>
<evidence type="ECO:0000256" key="2">
    <source>
        <dbReference type="ARBA" id="ARBA00004141"/>
    </source>
</evidence>
<keyword evidence="5 11" id="KW-0812">Transmembrane</keyword>
<keyword evidence="6 11" id="KW-0378">Hydrolase</keyword>
<dbReference type="Pfam" id="PF02163">
    <property type="entry name" value="Peptidase_M50"/>
    <property type="match status" value="1"/>
</dbReference>
<dbReference type="EC" id="3.4.24.-" evidence="11"/>
<dbReference type="SMART" id="SM00228">
    <property type="entry name" value="PDZ"/>
    <property type="match status" value="1"/>
</dbReference>
<dbReference type="GO" id="GO:0004222">
    <property type="term" value="F:metalloendopeptidase activity"/>
    <property type="evidence" value="ECO:0007669"/>
    <property type="project" value="InterPro"/>
</dbReference>
<dbReference type="GO" id="GO:0046872">
    <property type="term" value="F:metal ion binding"/>
    <property type="evidence" value="ECO:0007669"/>
    <property type="project" value="UniProtKB-KW"/>
</dbReference>
<evidence type="ECO:0000256" key="1">
    <source>
        <dbReference type="ARBA" id="ARBA00001947"/>
    </source>
</evidence>